<keyword evidence="2" id="KW-1185">Reference proteome</keyword>
<organism evidence="1 2">
    <name type="scientific">Dethiosulfovibrio peptidovorans DSM 11002</name>
    <dbReference type="NCBI Taxonomy" id="469381"/>
    <lineage>
        <taxon>Bacteria</taxon>
        <taxon>Thermotogati</taxon>
        <taxon>Synergistota</taxon>
        <taxon>Synergistia</taxon>
        <taxon>Synergistales</taxon>
        <taxon>Dethiosulfovibrionaceae</taxon>
        <taxon>Dethiosulfovibrio</taxon>
    </lineage>
</organism>
<evidence type="ECO:0000313" key="1">
    <source>
        <dbReference type="EMBL" id="EFC92232.1"/>
    </source>
</evidence>
<dbReference type="AlphaFoldDB" id="D2Z3X1"/>
<dbReference type="Proteomes" id="UP000006427">
    <property type="component" value="Unassembled WGS sequence"/>
</dbReference>
<comment type="caution">
    <text evidence="1">The sequence shown here is derived from an EMBL/GenBank/DDBJ whole genome shotgun (WGS) entry which is preliminary data.</text>
</comment>
<protein>
    <submittedName>
        <fullName evidence="1">Uncharacterized protein</fullName>
    </submittedName>
</protein>
<accession>D2Z3X1</accession>
<sequence length="64" mass="7623">MISRDFHYYKRIDMNDSSLFFGLNDLEGLEEEVFADQEIRLIPEEDFIATVDLWWGDFLSDVSE</sequence>
<evidence type="ECO:0000313" key="2">
    <source>
        <dbReference type="Proteomes" id="UP000006427"/>
    </source>
</evidence>
<dbReference type="RefSeq" id="WP_005662133.1">
    <property type="nucleotide sequence ID" value="NZ_ABTR02000001.1"/>
</dbReference>
<name>D2Z3X1_9BACT</name>
<dbReference type="EMBL" id="ABTR02000001">
    <property type="protein sequence ID" value="EFC92232.1"/>
    <property type="molecule type" value="Genomic_DNA"/>
</dbReference>
<dbReference type="PaxDb" id="469381-Dpep_2210"/>
<dbReference type="STRING" id="469381.Dpep_2210"/>
<dbReference type="OrthoDB" id="9925379at2"/>
<gene>
    <name evidence="1" type="ORF">Dpep_2210</name>
</gene>
<proteinExistence type="predicted"/>
<reference evidence="1 2" key="1">
    <citation type="journal article" date="2010" name="Stand. Genomic Sci.">
        <title>Permanent draft genome sequence of Dethiosulfovibrio peptidovorans type strain (SEBR 4207).</title>
        <authorList>
            <person name="Labutti K."/>
            <person name="Mayilraj S."/>
            <person name="Clum A."/>
            <person name="Lucas S."/>
            <person name="Glavina Del Rio T."/>
            <person name="Nolan M."/>
            <person name="Tice H."/>
            <person name="Cheng J.F."/>
            <person name="Pitluck S."/>
            <person name="Liolios K."/>
            <person name="Ivanova N."/>
            <person name="Mavromatis K."/>
            <person name="Mikhailova N."/>
            <person name="Pati A."/>
            <person name="Goodwin L."/>
            <person name="Chen A."/>
            <person name="Palaniappan K."/>
            <person name="Land M."/>
            <person name="Hauser L."/>
            <person name="Chang Y.J."/>
            <person name="Jeffries C.D."/>
            <person name="Rohde M."/>
            <person name="Spring S."/>
            <person name="Goker M."/>
            <person name="Woyke T."/>
            <person name="Bristow J."/>
            <person name="Eisen J.A."/>
            <person name="Markowitz V."/>
            <person name="Hugenholtz P."/>
            <person name="Kyrpides N.C."/>
            <person name="Klenk H.P."/>
            <person name="Lapidus A."/>
        </authorList>
    </citation>
    <scope>NUCLEOTIDE SEQUENCE [LARGE SCALE GENOMIC DNA]</scope>
    <source>
        <strain evidence="1 2">DSM 11002</strain>
    </source>
</reference>